<dbReference type="RefSeq" id="WP_245248534.1">
    <property type="nucleotide sequence ID" value="NZ_CP050811.1"/>
</dbReference>
<comment type="caution">
    <text evidence="2">The sequence shown here is derived from an EMBL/GenBank/DDBJ whole genome shotgun (WGS) entry which is preliminary data.</text>
</comment>
<evidence type="ECO:0000313" key="3">
    <source>
        <dbReference type="Proteomes" id="UP000251313"/>
    </source>
</evidence>
<reference evidence="2 3" key="1">
    <citation type="submission" date="2018-06" db="EMBL/GenBank/DDBJ databases">
        <authorList>
            <consortium name="Pathogen Informatics"/>
            <person name="Doyle S."/>
        </authorList>
    </citation>
    <scope>NUCLEOTIDE SEQUENCE [LARGE SCALE GENOMIC DNA]</scope>
    <source>
        <strain evidence="2 3">NCTC11967</strain>
    </source>
</reference>
<proteinExistence type="predicted"/>
<evidence type="ECO:0000259" key="1">
    <source>
        <dbReference type="Pfam" id="PF15977"/>
    </source>
</evidence>
<gene>
    <name evidence="2" type="ORF">NCTC11967_04031</name>
</gene>
<sequence>MPEIKKPIKTSMYNASICKPDQHIENLIYHLSPEANIIETKIRQKINYSNDGARKCYLLLEGSIALCRTRDSFMMNSESAPYVFGLSNQLSVSDYLHMQTLEPSRIACLSLSAANTIIAEKDLWESLAHLLIYTAGRVYEHCTRISAPSSYAIIRSQLYELMQESEELRSSITAANYIQSRTFLSRSSIMKILAELKKGSYITTERGLLLQIKQGIPLKY</sequence>
<organism evidence="2 3">
    <name type="scientific">Yokenella regensburgei</name>
    <dbReference type="NCBI Taxonomy" id="158877"/>
    <lineage>
        <taxon>Bacteria</taxon>
        <taxon>Pseudomonadati</taxon>
        <taxon>Pseudomonadota</taxon>
        <taxon>Gammaproteobacteria</taxon>
        <taxon>Enterobacterales</taxon>
        <taxon>Enterobacteriaceae</taxon>
        <taxon>Yokenella</taxon>
    </lineage>
</organism>
<dbReference type="InterPro" id="IPR014710">
    <property type="entry name" value="RmlC-like_jellyroll"/>
</dbReference>
<dbReference type="GO" id="GO:0003677">
    <property type="term" value="F:DNA binding"/>
    <property type="evidence" value="ECO:0007669"/>
    <property type="project" value="UniProtKB-KW"/>
</dbReference>
<feature type="domain" description="IprA winged helix-turn-helix" evidence="1">
    <location>
        <begin position="150"/>
        <end position="217"/>
    </location>
</feature>
<dbReference type="Proteomes" id="UP000251313">
    <property type="component" value="Unassembled WGS sequence"/>
</dbReference>
<dbReference type="EMBL" id="UAVL01000020">
    <property type="protein sequence ID" value="SQA65014.1"/>
    <property type="molecule type" value="Genomic_DNA"/>
</dbReference>
<dbReference type="Pfam" id="PF15977">
    <property type="entry name" value="HTH_46"/>
    <property type="match status" value="1"/>
</dbReference>
<keyword evidence="2" id="KW-0238">DNA-binding</keyword>
<dbReference type="AlphaFoldDB" id="A0AB38G109"/>
<evidence type="ECO:0000313" key="2">
    <source>
        <dbReference type="EMBL" id="SQA65014.1"/>
    </source>
</evidence>
<name>A0AB38G109_9ENTR</name>
<accession>A0AB38G109</accession>
<protein>
    <submittedName>
        <fullName evidence="2">DNA-binding transcriptional regulator</fullName>
    </submittedName>
</protein>
<dbReference type="Gene3D" id="2.60.120.10">
    <property type="entry name" value="Jelly Rolls"/>
    <property type="match status" value="1"/>
</dbReference>
<dbReference type="InterPro" id="IPR041687">
    <property type="entry name" value="HTH_46"/>
</dbReference>